<keyword evidence="2" id="KW-0472">Membrane</keyword>
<name>A0A5D2CXS9_GOSDA</name>
<evidence type="ECO:0000313" key="3">
    <source>
        <dbReference type="EMBL" id="TYG73055.1"/>
    </source>
</evidence>
<gene>
    <name evidence="3" type="ORF">ES288_D04G069300v1</name>
</gene>
<evidence type="ECO:0000313" key="4">
    <source>
        <dbReference type="Proteomes" id="UP000323506"/>
    </source>
</evidence>
<organism evidence="3 4">
    <name type="scientific">Gossypium darwinii</name>
    <name type="common">Darwin's cotton</name>
    <name type="synonym">Gossypium barbadense var. darwinii</name>
    <dbReference type="NCBI Taxonomy" id="34276"/>
    <lineage>
        <taxon>Eukaryota</taxon>
        <taxon>Viridiplantae</taxon>
        <taxon>Streptophyta</taxon>
        <taxon>Embryophyta</taxon>
        <taxon>Tracheophyta</taxon>
        <taxon>Spermatophyta</taxon>
        <taxon>Magnoliopsida</taxon>
        <taxon>eudicotyledons</taxon>
        <taxon>Gunneridae</taxon>
        <taxon>Pentapetalae</taxon>
        <taxon>rosids</taxon>
        <taxon>malvids</taxon>
        <taxon>Malvales</taxon>
        <taxon>Malvaceae</taxon>
        <taxon>Malvoideae</taxon>
        <taxon>Gossypium</taxon>
    </lineage>
</organism>
<keyword evidence="2" id="KW-1133">Transmembrane helix</keyword>
<dbReference type="Proteomes" id="UP000323506">
    <property type="component" value="Chromosome D04"/>
</dbReference>
<dbReference type="PANTHER" id="PTHR45749:SF35">
    <property type="entry name" value="AC-LIKE TRANSPOSASE-RELATED"/>
    <property type="match status" value="1"/>
</dbReference>
<evidence type="ECO:0008006" key="5">
    <source>
        <dbReference type="Google" id="ProtNLM"/>
    </source>
</evidence>
<accession>A0A5D2CXS9</accession>
<keyword evidence="4" id="KW-1185">Reference proteome</keyword>
<evidence type="ECO:0000256" key="1">
    <source>
        <dbReference type="SAM" id="MobiDB-lite"/>
    </source>
</evidence>
<dbReference type="EMBL" id="CM017704">
    <property type="protein sequence ID" value="TYG73055.1"/>
    <property type="molecule type" value="Genomic_DNA"/>
</dbReference>
<evidence type="ECO:0000256" key="2">
    <source>
        <dbReference type="SAM" id="Phobius"/>
    </source>
</evidence>
<reference evidence="3 4" key="1">
    <citation type="submission" date="2019-06" db="EMBL/GenBank/DDBJ databases">
        <title>WGS assembly of Gossypium darwinii.</title>
        <authorList>
            <person name="Chen Z.J."/>
            <person name="Sreedasyam A."/>
            <person name="Ando A."/>
            <person name="Song Q."/>
            <person name="De L."/>
            <person name="Hulse-Kemp A."/>
            <person name="Ding M."/>
            <person name="Ye W."/>
            <person name="Kirkbride R."/>
            <person name="Jenkins J."/>
            <person name="Plott C."/>
            <person name="Lovell J."/>
            <person name="Lin Y.-M."/>
            <person name="Vaughn R."/>
            <person name="Liu B."/>
            <person name="Li W."/>
            <person name="Simpson S."/>
            <person name="Scheffler B."/>
            <person name="Saski C."/>
            <person name="Grover C."/>
            <person name="Hu G."/>
            <person name="Conover J."/>
            <person name="Carlson J."/>
            <person name="Shu S."/>
            <person name="Boston L."/>
            <person name="Williams M."/>
            <person name="Peterson D."/>
            <person name="Mcgee K."/>
            <person name="Jones D."/>
            <person name="Wendel J."/>
            <person name="Stelly D."/>
            <person name="Grimwood J."/>
            <person name="Schmutz J."/>
        </authorList>
    </citation>
    <scope>NUCLEOTIDE SEQUENCE [LARGE SCALE GENOMIC DNA]</scope>
    <source>
        <strain evidence="3">1808015.09</strain>
    </source>
</reference>
<feature type="compositionally biased region" description="Basic residues" evidence="1">
    <location>
        <begin position="1"/>
        <end position="17"/>
    </location>
</feature>
<keyword evidence="2" id="KW-0812">Transmembrane</keyword>
<feature type="region of interest" description="Disordered" evidence="1">
    <location>
        <begin position="1"/>
        <end position="27"/>
    </location>
</feature>
<dbReference type="PANTHER" id="PTHR45749">
    <property type="match status" value="1"/>
</dbReference>
<sequence length="435" mass="50798">MLPKKHLSRSEKKKKRKRAEDLHNDVNENDEINYLNEPNDVPNVSNIENIGLNKEQTIPLDIGIDEKQTIPSLDIYDPRNRVNLDNKTKDILLSNGEISDKRWLVYSKHLFKSICNKSLLANKGLSDWRHISETLKQHENSNEMRVRLDNNETIDKNSQDHIMKEKERWRQFLLRVFSDNKIQNELISILADSVKCSIIKIIREVKYFSIILDCTLDIGHQEKMTLIEYFLEFLKDVLKSLDLNVDDVKDQGYDNGSNMKGKHQGVQKQFHEINPRALYMPCAYRTLNLTLSDMAHSCIRAISFFGIFLLGMVIWYEILFAINIVSKKLQSKSMCIDTTIKQLEDVLPCFEKYRDEGFTSTMNIAKSIALDMNNNQEDEEIQSSDELFRVDYFLVIVDMSITSLKSRFEQLKIFESIFGFLFDSNKLKSLDEKEL</sequence>
<dbReference type="AlphaFoldDB" id="A0A5D2CXS9"/>
<feature type="transmembrane region" description="Helical" evidence="2">
    <location>
        <begin position="301"/>
        <end position="325"/>
    </location>
</feature>
<proteinExistence type="predicted"/>
<protein>
    <recommendedName>
        <fullName evidence="5">DUF4371 domain-containing protein</fullName>
    </recommendedName>
</protein>